<protein>
    <submittedName>
        <fullName evidence="1">Uncharacterized protein</fullName>
    </submittedName>
</protein>
<dbReference type="Proteomes" id="UP000661607">
    <property type="component" value="Unassembled WGS sequence"/>
</dbReference>
<keyword evidence="2" id="KW-1185">Reference proteome</keyword>
<reference evidence="1 2" key="1">
    <citation type="submission" date="2020-10" db="EMBL/GenBank/DDBJ databases">
        <title>Sequencing the genomes of 1000 actinobacteria strains.</title>
        <authorList>
            <person name="Klenk H.-P."/>
        </authorList>
    </citation>
    <scope>NUCLEOTIDE SEQUENCE [LARGE SCALE GENOMIC DNA]</scope>
    <source>
        <strain evidence="1 2">DSM 43748</strain>
    </source>
</reference>
<sequence>MPDAFQLPPTAPVLREEAVHSTLHASTPRVRLNLGSDRAALPVAYGDSIVIDKVLAASR</sequence>
<gene>
    <name evidence="1" type="ORF">H4W81_001868</name>
</gene>
<accession>A0ABR9KAS2</accession>
<evidence type="ECO:0000313" key="2">
    <source>
        <dbReference type="Proteomes" id="UP000661607"/>
    </source>
</evidence>
<name>A0ABR9KAS2_9ACTN</name>
<proteinExistence type="predicted"/>
<dbReference type="RefSeq" id="WP_192774418.1">
    <property type="nucleotide sequence ID" value="NZ_BAAASY010000041.1"/>
</dbReference>
<dbReference type="EMBL" id="JADBEF010000001">
    <property type="protein sequence ID" value="MBE1559089.1"/>
    <property type="molecule type" value="Genomic_DNA"/>
</dbReference>
<organism evidence="1 2">
    <name type="scientific">Nonomuraea africana</name>
    <dbReference type="NCBI Taxonomy" id="46171"/>
    <lineage>
        <taxon>Bacteria</taxon>
        <taxon>Bacillati</taxon>
        <taxon>Actinomycetota</taxon>
        <taxon>Actinomycetes</taxon>
        <taxon>Streptosporangiales</taxon>
        <taxon>Streptosporangiaceae</taxon>
        <taxon>Nonomuraea</taxon>
    </lineage>
</organism>
<evidence type="ECO:0000313" key="1">
    <source>
        <dbReference type="EMBL" id="MBE1559089.1"/>
    </source>
</evidence>
<comment type="caution">
    <text evidence="1">The sequence shown here is derived from an EMBL/GenBank/DDBJ whole genome shotgun (WGS) entry which is preliminary data.</text>
</comment>